<name>A0A8X6UCV7_NEPPI</name>
<comment type="caution">
    <text evidence="1">The sequence shown here is derived from an EMBL/GenBank/DDBJ whole genome shotgun (WGS) entry which is preliminary data.</text>
</comment>
<organism evidence="1 2">
    <name type="scientific">Nephila pilipes</name>
    <name type="common">Giant wood spider</name>
    <name type="synonym">Nephila maculata</name>
    <dbReference type="NCBI Taxonomy" id="299642"/>
    <lineage>
        <taxon>Eukaryota</taxon>
        <taxon>Metazoa</taxon>
        <taxon>Ecdysozoa</taxon>
        <taxon>Arthropoda</taxon>
        <taxon>Chelicerata</taxon>
        <taxon>Arachnida</taxon>
        <taxon>Araneae</taxon>
        <taxon>Araneomorphae</taxon>
        <taxon>Entelegynae</taxon>
        <taxon>Araneoidea</taxon>
        <taxon>Nephilidae</taxon>
        <taxon>Nephila</taxon>
    </lineage>
</organism>
<accession>A0A8X6UCV7</accession>
<sequence>MLYQCFHKDHLNTRVVLIIKVPRSYRCEESCYAGFVDTGLKLSFLFPSPHLGELSSTLNFGIRADRDGASIRLSRQCELRSLIRFLCQQTTVWLDIYSQLFEVYGEKCMNIQHVLKWCREFEEQCP</sequence>
<dbReference type="EMBL" id="BMAW01077075">
    <property type="protein sequence ID" value="GFU04510.1"/>
    <property type="molecule type" value="Genomic_DNA"/>
</dbReference>
<evidence type="ECO:0000313" key="2">
    <source>
        <dbReference type="Proteomes" id="UP000887013"/>
    </source>
</evidence>
<evidence type="ECO:0000313" key="1">
    <source>
        <dbReference type="EMBL" id="GFU04510.1"/>
    </source>
</evidence>
<gene>
    <name evidence="1" type="ORF">NPIL_266441</name>
</gene>
<proteinExistence type="predicted"/>
<keyword evidence="2" id="KW-1185">Reference proteome</keyword>
<protein>
    <submittedName>
        <fullName evidence="1">Uncharacterized protein</fullName>
    </submittedName>
</protein>
<dbReference type="Proteomes" id="UP000887013">
    <property type="component" value="Unassembled WGS sequence"/>
</dbReference>
<reference evidence="1" key="1">
    <citation type="submission" date="2020-08" db="EMBL/GenBank/DDBJ databases">
        <title>Multicomponent nature underlies the extraordinary mechanical properties of spider dragline silk.</title>
        <authorList>
            <person name="Kono N."/>
            <person name="Nakamura H."/>
            <person name="Mori M."/>
            <person name="Yoshida Y."/>
            <person name="Ohtoshi R."/>
            <person name="Malay A.D."/>
            <person name="Moran D.A.P."/>
            <person name="Tomita M."/>
            <person name="Numata K."/>
            <person name="Arakawa K."/>
        </authorList>
    </citation>
    <scope>NUCLEOTIDE SEQUENCE</scope>
</reference>
<dbReference type="AlphaFoldDB" id="A0A8X6UCV7"/>
<dbReference type="OrthoDB" id="8191996at2759"/>